<evidence type="ECO:0000313" key="2">
    <source>
        <dbReference type="EMBL" id="RAG80484.1"/>
    </source>
</evidence>
<organism evidence="2 3">
    <name type="scientific">Streptacidiphilus pinicola</name>
    <dbReference type="NCBI Taxonomy" id="2219663"/>
    <lineage>
        <taxon>Bacteria</taxon>
        <taxon>Bacillati</taxon>
        <taxon>Actinomycetota</taxon>
        <taxon>Actinomycetes</taxon>
        <taxon>Kitasatosporales</taxon>
        <taxon>Streptomycetaceae</taxon>
        <taxon>Streptacidiphilus</taxon>
    </lineage>
</organism>
<dbReference type="RefSeq" id="WP_116513723.1">
    <property type="nucleotide sequence ID" value="NZ_QKYN01000226.1"/>
</dbReference>
<proteinExistence type="predicted"/>
<reference evidence="2 3" key="1">
    <citation type="submission" date="2018-06" db="EMBL/GenBank/DDBJ databases">
        <title>Streptacidiphilus pinicola sp. nov., isolated from pine grove soil.</title>
        <authorList>
            <person name="Roh S.G."/>
            <person name="Park S."/>
            <person name="Kim M.-K."/>
            <person name="Yun B.-R."/>
            <person name="Park J."/>
            <person name="Kim M.J."/>
            <person name="Kim Y.S."/>
            <person name="Kim S.B."/>
        </authorList>
    </citation>
    <scope>NUCLEOTIDE SEQUENCE [LARGE SCALE GENOMIC DNA]</scope>
    <source>
        <strain evidence="2 3">MMS16-CNU450</strain>
    </source>
</reference>
<evidence type="ECO:0000313" key="3">
    <source>
        <dbReference type="Proteomes" id="UP000248889"/>
    </source>
</evidence>
<dbReference type="AlphaFoldDB" id="A0A2X0I6A7"/>
<feature type="non-terminal residue" evidence="2">
    <location>
        <position position="1"/>
    </location>
</feature>
<dbReference type="OrthoDB" id="3268930at2"/>
<dbReference type="Proteomes" id="UP000248889">
    <property type="component" value="Unassembled WGS sequence"/>
</dbReference>
<accession>A0A2X0I6A7</accession>
<gene>
    <name evidence="2" type="ORF">DN069_37885</name>
</gene>
<keyword evidence="3" id="KW-1185">Reference proteome</keyword>
<name>A0A2X0I6A7_9ACTN</name>
<dbReference type="InterPro" id="IPR057727">
    <property type="entry name" value="WCX_dom"/>
</dbReference>
<protein>
    <submittedName>
        <fullName evidence="2">WYL domain-containing protein</fullName>
    </submittedName>
</protein>
<comment type="caution">
    <text evidence="2">The sequence shown here is derived from an EMBL/GenBank/DDBJ whole genome shotgun (WGS) entry which is preliminary data.</text>
</comment>
<evidence type="ECO:0000259" key="1">
    <source>
        <dbReference type="Pfam" id="PF25583"/>
    </source>
</evidence>
<feature type="domain" description="WCX" evidence="1">
    <location>
        <begin position="28"/>
        <end position="109"/>
    </location>
</feature>
<feature type="non-terminal residue" evidence="2">
    <location>
        <position position="109"/>
    </location>
</feature>
<dbReference type="EMBL" id="QKYN01000226">
    <property type="protein sequence ID" value="RAG80484.1"/>
    <property type="molecule type" value="Genomic_DNA"/>
</dbReference>
<sequence>MCEKGNDGKVRSKGGRFIGEVPDHVDVRQAVARFAGEGATERARVQVRRKAGFPLRAKAISALPVDAEWDELELPYGLGLASDLVEYGPNVVVLEPAELRADVVARLRA</sequence>
<dbReference type="Pfam" id="PF25583">
    <property type="entry name" value="WCX"/>
    <property type="match status" value="1"/>
</dbReference>